<dbReference type="EMBL" id="UYWX01001804">
    <property type="protein sequence ID" value="VDM21750.1"/>
    <property type="molecule type" value="Genomic_DNA"/>
</dbReference>
<gene>
    <name evidence="2" type="ORF">TTAC_LOCUS3016</name>
</gene>
<dbReference type="AlphaFoldDB" id="A0A0R3WQJ1"/>
<dbReference type="WBParaSite" id="TTAC_0000303101-mRNA-1">
    <property type="protein sequence ID" value="TTAC_0000303101-mRNA-1"/>
    <property type="gene ID" value="TTAC_0000303101"/>
</dbReference>
<dbReference type="Proteomes" id="UP000274429">
    <property type="component" value="Unassembled WGS sequence"/>
</dbReference>
<evidence type="ECO:0000313" key="2">
    <source>
        <dbReference type="EMBL" id="VDM21750.1"/>
    </source>
</evidence>
<proteinExistence type="predicted"/>
<evidence type="ECO:0000313" key="3">
    <source>
        <dbReference type="Proteomes" id="UP000274429"/>
    </source>
</evidence>
<keyword evidence="3" id="KW-1185">Reference proteome</keyword>
<accession>A0A0R3WQJ1</accession>
<organism evidence="4">
    <name type="scientific">Hydatigena taeniaeformis</name>
    <name type="common">Feline tapeworm</name>
    <name type="synonym">Taenia taeniaeformis</name>
    <dbReference type="NCBI Taxonomy" id="6205"/>
    <lineage>
        <taxon>Eukaryota</taxon>
        <taxon>Metazoa</taxon>
        <taxon>Spiralia</taxon>
        <taxon>Lophotrochozoa</taxon>
        <taxon>Platyhelminthes</taxon>
        <taxon>Cestoda</taxon>
        <taxon>Eucestoda</taxon>
        <taxon>Cyclophyllidea</taxon>
        <taxon>Taeniidae</taxon>
        <taxon>Hydatigera</taxon>
    </lineage>
</organism>
<reference evidence="4" key="1">
    <citation type="submission" date="2017-02" db="UniProtKB">
        <authorList>
            <consortium name="WormBaseParasite"/>
        </authorList>
    </citation>
    <scope>IDENTIFICATION</scope>
</reference>
<protein>
    <submittedName>
        <fullName evidence="2 4">Uncharacterized protein</fullName>
    </submittedName>
</protein>
<evidence type="ECO:0000313" key="4">
    <source>
        <dbReference type="WBParaSite" id="TTAC_0000303101-mRNA-1"/>
    </source>
</evidence>
<evidence type="ECO:0000256" key="1">
    <source>
        <dbReference type="SAM" id="MobiDB-lite"/>
    </source>
</evidence>
<dbReference type="STRING" id="6205.A0A0R3WQJ1"/>
<feature type="region of interest" description="Disordered" evidence="1">
    <location>
        <begin position="1"/>
        <end position="35"/>
    </location>
</feature>
<reference evidence="2 3" key="2">
    <citation type="submission" date="2018-11" db="EMBL/GenBank/DDBJ databases">
        <authorList>
            <consortium name="Pathogen Informatics"/>
        </authorList>
    </citation>
    <scope>NUCLEOTIDE SEQUENCE [LARGE SCALE GENOMIC DNA]</scope>
</reference>
<name>A0A0R3WQJ1_HYDTA</name>
<sequence length="140" mass="16078">MPNVRQMRQGDSAWTQPSTPRRRRNLSVSPSDASARAMRQCILHSQASVAIDQPIEYFDPGRAEEEVMAPEDFRLGGPRECLYTSYLRRRLRETRPCSLDDGTMDDQHRKNTAAIPRRKLIGTRAISFDNPYFDVPQGRI</sequence>